<organism evidence="5 6">
    <name type="scientific">Legionella geestiana</name>
    <dbReference type="NCBI Taxonomy" id="45065"/>
    <lineage>
        <taxon>Bacteria</taxon>
        <taxon>Pseudomonadati</taxon>
        <taxon>Pseudomonadota</taxon>
        <taxon>Gammaproteobacteria</taxon>
        <taxon>Legionellales</taxon>
        <taxon>Legionellaceae</taxon>
        <taxon>Legionella</taxon>
    </lineage>
</organism>
<dbReference type="PATRIC" id="fig|45065.4.peg.388"/>
<dbReference type="OrthoDB" id="7063374at2"/>
<evidence type="ECO:0000256" key="4">
    <source>
        <dbReference type="ARBA" id="ARBA00023136"/>
    </source>
</evidence>
<keyword evidence="6" id="KW-1185">Reference proteome</keyword>
<evidence type="ECO:0000256" key="3">
    <source>
        <dbReference type="ARBA" id="ARBA00022989"/>
    </source>
</evidence>
<dbReference type="STRING" id="45065.Lgee_0368"/>
<evidence type="ECO:0000313" key="5">
    <source>
        <dbReference type="EMBL" id="KTD03990.1"/>
    </source>
</evidence>
<dbReference type="Pfam" id="PF05101">
    <property type="entry name" value="VirB3"/>
    <property type="match status" value="1"/>
</dbReference>
<comment type="subcellular location">
    <subcellularLocation>
        <location evidence="1">Membrane</location>
    </subcellularLocation>
</comment>
<sequence length="99" mass="11464">MSLRTIPIRRCGNRPSLFMGGDRELVMFSGLLSAILVFAAQDWLAAFVGVLMWFSALKGLRLMAKSDPSMRAIYLRQRRYQSWYPARSTPFKINRRGYQ</sequence>
<dbReference type="RefSeq" id="WP_028386406.1">
    <property type="nucleotide sequence ID" value="NZ_CAAAHN010000016.1"/>
</dbReference>
<keyword evidence="3" id="KW-1133">Transmembrane helix</keyword>
<name>A0A0W0U8I2_9GAMM</name>
<accession>A0A0W0U8I2</accession>
<dbReference type="PIRSF" id="PIRSF017854">
    <property type="entry name" value="T4SS_TrbD"/>
    <property type="match status" value="1"/>
</dbReference>
<evidence type="ECO:0000256" key="1">
    <source>
        <dbReference type="ARBA" id="ARBA00004370"/>
    </source>
</evidence>
<dbReference type="NCBIfam" id="NF010395">
    <property type="entry name" value="PRK13823.1"/>
    <property type="match status" value="1"/>
</dbReference>
<evidence type="ECO:0000313" key="6">
    <source>
        <dbReference type="Proteomes" id="UP000054785"/>
    </source>
</evidence>
<dbReference type="Proteomes" id="UP000054785">
    <property type="component" value="Unassembled WGS sequence"/>
</dbReference>
<proteinExistence type="predicted"/>
<evidence type="ECO:0000256" key="2">
    <source>
        <dbReference type="ARBA" id="ARBA00022692"/>
    </source>
</evidence>
<gene>
    <name evidence="5" type="primary">trbD_1</name>
    <name evidence="5" type="ORF">Lgee_0368</name>
</gene>
<dbReference type="AlphaFoldDB" id="A0A0W0U8I2"/>
<dbReference type="InterPro" id="IPR016704">
    <property type="entry name" value="Conjugal_tfr_TrbD"/>
</dbReference>
<dbReference type="EMBL" id="LNYC01000007">
    <property type="protein sequence ID" value="KTD03990.1"/>
    <property type="molecule type" value="Genomic_DNA"/>
</dbReference>
<keyword evidence="2" id="KW-0812">Transmembrane</keyword>
<protein>
    <submittedName>
        <fullName evidence="5">Conjugal transfer protein trbD</fullName>
    </submittedName>
</protein>
<comment type="caution">
    <text evidence="5">The sequence shown here is derived from an EMBL/GenBank/DDBJ whole genome shotgun (WGS) entry which is preliminary data.</text>
</comment>
<reference evidence="5 6" key="1">
    <citation type="submission" date="2015-11" db="EMBL/GenBank/DDBJ databases">
        <title>Genomic analysis of 38 Legionella species identifies large and diverse effector repertoires.</title>
        <authorList>
            <person name="Burstein D."/>
            <person name="Amaro F."/>
            <person name="Zusman T."/>
            <person name="Lifshitz Z."/>
            <person name="Cohen O."/>
            <person name="Gilbert J.A."/>
            <person name="Pupko T."/>
            <person name="Shuman H.A."/>
            <person name="Segal G."/>
        </authorList>
    </citation>
    <scope>NUCLEOTIDE SEQUENCE [LARGE SCALE GENOMIC DNA]</scope>
    <source>
        <strain evidence="5 6">ATCC 49504</strain>
    </source>
</reference>
<keyword evidence="4" id="KW-0472">Membrane</keyword>
<dbReference type="InterPro" id="IPR007792">
    <property type="entry name" value="T4SS_VirB3/TrbD/AvhB"/>
</dbReference>
<dbReference type="GO" id="GO:0016020">
    <property type="term" value="C:membrane"/>
    <property type="evidence" value="ECO:0007669"/>
    <property type="project" value="UniProtKB-SubCell"/>
</dbReference>